<keyword evidence="7" id="KW-1185">Reference proteome</keyword>
<protein>
    <submittedName>
        <fullName evidence="6">dTDP-4-amino-4,6-dideoxygalactose transaminase</fullName>
    </submittedName>
</protein>
<dbReference type="RefSeq" id="WP_076755263.1">
    <property type="nucleotide sequence ID" value="NZ_CP023018.1"/>
</dbReference>
<evidence type="ECO:0000313" key="7">
    <source>
        <dbReference type="Proteomes" id="UP000223759"/>
    </source>
</evidence>
<name>A0A1R3VWL9_9GAMM</name>
<evidence type="ECO:0000256" key="3">
    <source>
        <dbReference type="PIRSR" id="PIRSR000390-1"/>
    </source>
</evidence>
<dbReference type="InterPro" id="IPR015422">
    <property type="entry name" value="PyrdxlP-dep_Trfase_small"/>
</dbReference>
<proteinExistence type="inferred from homology"/>
<dbReference type="EMBL" id="FTPK01000002">
    <property type="protein sequence ID" value="SIT68289.1"/>
    <property type="molecule type" value="Genomic_DNA"/>
</dbReference>
<dbReference type="InterPro" id="IPR015424">
    <property type="entry name" value="PyrdxlP-dep_Trfase"/>
</dbReference>
<dbReference type="GO" id="GO:0030170">
    <property type="term" value="F:pyridoxal phosphate binding"/>
    <property type="evidence" value="ECO:0007669"/>
    <property type="project" value="TreeGrafter"/>
</dbReference>
<comment type="similarity">
    <text evidence="2 5">Belongs to the DegT/DnrJ/EryC1 family.</text>
</comment>
<dbReference type="InterPro" id="IPR015421">
    <property type="entry name" value="PyrdxlP-dep_Trfase_major"/>
</dbReference>
<dbReference type="Pfam" id="PF01041">
    <property type="entry name" value="DegT_DnrJ_EryC1"/>
    <property type="match status" value="1"/>
</dbReference>
<dbReference type="PANTHER" id="PTHR30244">
    <property type="entry name" value="TRANSAMINASE"/>
    <property type="match status" value="1"/>
</dbReference>
<gene>
    <name evidence="6" type="ORF">SAMN05216526_0813</name>
</gene>
<dbReference type="PANTHER" id="PTHR30244:SF36">
    <property type="entry name" value="3-OXO-GLUCOSE-6-PHOSPHATE:GLUTAMATE AMINOTRANSFERASE"/>
    <property type="match status" value="1"/>
</dbReference>
<dbReference type="GO" id="GO:0000271">
    <property type="term" value="P:polysaccharide biosynthetic process"/>
    <property type="evidence" value="ECO:0007669"/>
    <property type="project" value="TreeGrafter"/>
</dbReference>
<dbReference type="InterPro" id="IPR000653">
    <property type="entry name" value="DegT/StrS_aminotransferase"/>
</dbReference>
<evidence type="ECO:0000256" key="2">
    <source>
        <dbReference type="ARBA" id="ARBA00037999"/>
    </source>
</evidence>
<organism evidence="6 7">
    <name type="scientific">Ectothiorhodosinus mongolicus</name>
    <dbReference type="NCBI Taxonomy" id="233100"/>
    <lineage>
        <taxon>Bacteria</taxon>
        <taxon>Pseudomonadati</taxon>
        <taxon>Pseudomonadota</taxon>
        <taxon>Gammaproteobacteria</taxon>
        <taxon>Chromatiales</taxon>
        <taxon>Ectothiorhodospiraceae</taxon>
        <taxon>Ectothiorhodosinus</taxon>
    </lineage>
</organism>
<keyword evidence="1 4" id="KW-0663">Pyridoxal phosphate</keyword>
<dbReference type="CDD" id="cd00616">
    <property type="entry name" value="AHBA_syn"/>
    <property type="match status" value="1"/>
</dbReference>
<evidence type="ECO:0000256" key="4">
    <source>
        <dbReference type="PIRSR" id="PIRSR000390-2"/>
    </source>
</evidence>
<feature type="modified residue" description="N6-(pyridoxal phosphate)lysine" evidence="4">
    <location>
        <position position="185"/>
    </location>
</feature>
<dbReference type="Proteomes" id="UP000223759">
    <property type="component" value="Unassembled WGS sequence"/>
</dbReference>
<feature type="active site" description="Proton acceptor" evidence="3">
    <location>
        <position position="185"/>
    </location>
</feature>
<dbReference type="GO" id="GO:0008483">
    <property type="term" value="F:transaminase activity"/>
    <property type="evidence" value="ECO:0007669"/>
    <property type="project" value="TreeGrafter"/>
</dbReference>
<reference evidence="6 7" key="1">
    <citation type="submission" date="2017-01" db="EMBL/GenBank/DDBJ databases">
        <authorList>
            <person name="Mah S.A."/>
            <person name="Swanson W.J."/>
            <person name="Moy G.W."/>
            <person name="Vacquier V.D."/>
        </authorList>
    </citation>
    <scope>NUCLEOTIDE SEQUENCE [LARGE SCALE GENOMIC DNA]</scope>
    <source>
        <strain evidence="6 7">M9</strain>
    </source>
</reference>
<dbReference type="SUPFAM" id="SSF53383">
    <property type="entry name" value="PLP-dependent transferases"/>
    <property type="match status" value="1"/>
</dbReference>
<dbReference type="Gene3D" id="3.90.1150.10">
    <property type="entry name" value="Aspartate Aminotransferase, domain 1"/>
    <property type="match status" value="1"/>
</dbReference>
<dbReference type="AlphaFoldDB" id="A0A1R3VWL9"/>
<dbReference type="OrthoDB" id="9804264at2"/>
<dbReference type="Gene3D" id="3.40.640.10">
    <property type="entry name" value="Type I PLP-dependent aspartate aminotransferase-like (Major domain)"/>
    <property type="match status" value="1"/>
</dbReference>
<accession>A0A1R3VWL9</accession>
<evidence type="ECO:0000256" key="5">
    <source>
        <dbReference type="RuleBase" id="RU004508"/>
    </source>
</evidence>
<dbReference type="STRING" id="233100.SAMN05216526_0813"/>
<evidence type="ECO:0000256" key="1">
    <source>
        <dbReference type="ARBA" id="ARBA00022898"/>
    </source>
</evidence>
<dbReference type="PIRSF" id="PIRSF000390">
    <property type="entry name" value="PLP_StrS"/>
    <property type="match status" value="1"/>
</dbReference>
<sequence>MILMNNFKSEPAALREDMLAAAQRVLESGWYVLGKEVEHFEAAWAGTCRVSHAIGVGNGIDAIEIALRALNIGPGDEVITTPMTAFATVLAIYRAGAIPVLADIEADTALLSLDSVERCVTQQTKAVLLVHLYGQVCNIASFQQFCEQRGFYLIEDCAQAHLAKSEGRAAGSYGVAGAYSFYPTKNLGAPGDAGMLVTNDADIAAKAGRLRNYGQSVRYHHPELGLNSRLDEIQAAMLTERLKWLEEFTSRRQTIAQAFRDEMNNPSVRLLAAPESKDAHVYHLFVVTCAQRDALQAHLANEGVQTLIHYPVPVHHQEPCLSIQRDPDGLHVSEQHAATCLSLPCHPQMSDTDVQTVIDAVNRFRVA</sequence>
<evidence type="ECO:0000313" key="6">
    <source>
        <dbReference type="EMBL" id="SIT68289.1"/>
    </source>
</evidence>